<dbReference type="eggNOG" id="KOG1021">
    <property type="taxonomic scope" value="Eukaryota"/>
</dbReference>
<feature type="domain" description="Exostosin GT47" evidence="3">
    <location>
        <begin position="262"/>
        <end position="384"/>
    </location>
</feature>
<dbReference type="InParanoid" id="F0Y8T2"/>
<dbReference type="PANTHER" id="PTHR11062">
    <property type="entry name" value="EXOSTOSIN HEPARAN SULFATE GLYCOSYLTRANSFERASE -RELATED"/>
    <property type="match status" value="1"/>
</dbReference>
<dbReference type="InterPro" id="IPR040911">
    <property type="entry name" value="Exostosin_GT47"/>
</dbReference>
<proteinExistence type="inferred from homology"/>
<sequence>MASMRSMRLHLGLWLLAVAARCESNHSVIVVAGFSHTGTHLVSHALEALGLGSQVRASHAPTMDWAQFETVDAARSARPVSCASSLVIYPGFEALFDDVVAILDHDWRFGGELREFLPEVFIVDRFLRHPCRAPFAPGAPGEAARSRGAIDGPPRLYFVPVPWRALSILAVGPGIGDMPPGTVRESLWARADALFRSQVLAHAYFDADRDQHVVLHTSTSAPVTVWRDHAPLMVDRRVLLPHLEGFLGDMRKGVVDVGPRTVVVPYFVEPNGLLDAALADGGPAPRSLVFLRASAQKGAKDRAILAPAFRDVPDADVVVVERHEDKQAYEETLRTYVDTMRRMRNATFCLVPAGYTSSSRRFYESLAAGCVPVILSRHFPLPFGPSSGARRPAPWGDAVLRYAAHKVGELPAFLRALSGARVAAMRRAGAAALARVSYGNEAGEGATAALFDQLTHLVAPTTSQRLLPRDWPAAGSYLASCDGAGPASCEADKRTCLGAGGGRLALLAPGKFGRAVDAATTVVEDVEPRAPPGPRHAIGEKATALAGSPRSLMGFAAALAELDAAGAPWVAVDASDAGCDAARPAGPVALGDRRLLLRRGPGSFAASPLAAAWAARCLPAGLVGAGWPAVDFSLVVGAPRALERLFAKAAVLAGTAADADCGKKPPRDLYLAAAAAALNASHPGAVGFLAHDDGGHPLHPPALAATLAASSATNATNALVVVCFADPAISTKRHSVASHVKGCQITVASFRLANPADLIYVITPRDDMVDPVIQRIAAKDASWRIVAVGDGPFATSSGGSVPLRGSDGRFSGNCLRHVWYASVLRSMPDSVEHVMVADGSDVFFQRDPFDLSRRYGAAELLFFGDRGDRFPEGERYFRQRLNECADDARKAPALLDAVQDAFGGVYANGGIFLGSRRAVLSLAEEVVRSAEACGYWESDQGLVNYARYLEAERRGRDKVVCFPDMTRSVSMGHYAWPSRNANDELTNAHTGEVLHIVHQYYTRQHKNNLQIYYAKVAPWLSAVG</sequence>
<dbReference type="RefSeq" id="XP_009036643.1">
    <property type="nucleotide sequence ID" value="XM_009038395.1"/>
</dbReference>
<accession>F0Y8T2</accession>
<dbReference type="Pfam" id="PF03016">
    <property type="entry name" value="Exostosin_GT47"/>
    <property type="match status" value="1"/>
</dbReference>
<feature type="signal peptide" evidence="2">
    <location>
        <begin position="1"/>
        <end position="24"/>
    </location>
</feature>
<evidence type="ECO:0000256" key="1">
    <source>
        <dbReference type="ARBA" id="ARBA00010271"/>
    </source>
</evidence>
<dbReference type="Proteomes" id="UP000002729">
    <property type="component" value="Unassembled WGS sequence"/>
</dbReference>
<evidence type="ECO:0000256" key="2">
    <source>
        <dbReference type="SAM" id="SignalP"/>
    </source>
</evidence>
<name>F0Y8T2_AURAN</name>
<dbReference type="EMBL" id="GL833127">
    <property type="protein sequence ID" value="EGB08651.1"/>
    <property type="molecule type" value="Genomic_DNA"/>
</dbReference>
<keyword evidence="5" id="KW-1185">Reference proteome</keyword>
<gene>
    <name evidence="4" type="ORF">AURANDRAFT_71603</name>
</gene>
<evidence type="ECO:0000313" key="5">
    <source>
        <dbReference type="Proteomes" id="UP000002729"/>
    </source>
</evidence>
<reference evidence="4 5" key="1">
    <citation type="journal article" date="2011" name="Proc. Natl. Acad. Sci. U.S.A.">
        <title>Niche of harmful alga Aureococcus anophagefferens revealed through ecogenomics.</title>
        <authorList>
            <person name="Gobler C.J."/>
            <person name="Berry D.L."/>
            <person name="Dyhrman S.T."/>
            <person name="Wilhelm S.W."/>
            <person name="Salamov A."/>
            <person name="Lobanov A.V."/>
            <person name="Zhang Y."/>
            <person name="Collier J.L."/>
            <person name="Wurch L.L."/>
            <person name="Kustka A.B."/>
            <person name="Dill B.D."/>
            <person name="Shah M."/>
            <person name="VerBerkmoes N.C."/>
            <person name="Kuo A."/>
            <person name="Terry A."/>
            <person name="Pangilinan J."/>
            <person name="Lindquist E.A."/>
            <person name="Lucas S."/>
            <person name="Paulsen I.T."/>
            <person name="Hattenrath-Lehmann T.K."/>
            <person name="Talmage S.C."/>
            <person name="Walker E.A."/>
            <person name="Koch F."/>
            <person name="Burson A.M."/>
            <person name="Marcoval M.A."/>
            <person name="Tang Y.Z."/>
            <person name="Lecleir G.R."/>
            <person name="Coyne K.J."/>
            <person name="Berg G.M."/>
            <person name="Bertrand E.M."/>
            <person name="Saito M.A."/>
            <person name="Gladyshev V.N."/>
            <person name="Grigoriev I.V."/>
        </authorList>
    </citation>
    <scope>NUCLEOTIDE SEQUENCE [LARGE SCALE GENOMIC DNA]</scope>
    <source>
        <strain evidence="5">CCMP 1984</strain>
    </source>
</reference>
<dbReference type="AlphaFoldDB" id="F0Y8T2"/>
<feature type="chain" id="PRO_5003264491" description="Exostosin GT47 domain-containing protein" evidence="2">
    <location>
        <begin position="25"/>
        <end position="1024"/>
    </location>
</feature>
<evidence type="ECO:0000313" key="4">
    <source>
        <dbReference type="EMBL" id="EGB08651.1"/>
    </source>
</evidence>
<comment type="similarity">
    <text evidence="1">Belongs to the glycosyltransferase 47 family.</text>
</comment>
<dbReference type="OrthoDB" id="1924787at2759"/>
<dbReference type="GeneID" id="20228304"/>
<dbReference type="InterPro" id="IPR004263">
    <property type="entry name" value="Exostosin"/>
</dbReference>
<keyword evidence="2" id="KW-0732">Signal</keyword>
<dbReference type="GO" id="GO:0016757">
    <property type="term" value="F:glycosyltransferase activity"/>
    <property type="evidence" value="ECO:0007669"/>
    <property type="project" value="InterPro"/>
</dbReference>
<organism evidence="5">
    <name type="scientific">Aureococcus anophagefferens</name>
    <name type="common">Harmful bloom alga</name>
    <dbReference type="NCBI Taxonomy" id="44056"/>
    <lineage>
        <taxon>Eukaryota</taxon>
        <taxon>Sar</taxon>
        <taxon>Stramenopiles</taxon>
        <taxon>Ochrophyta</taxon>
        <taxon>Pelagophyceae</taxon>
        <taxon>Pelagomonadales</taxon>
        <taxon>Pelagomonadaceae</taxon>
        <taxon>Aureococcus</taxon>
    </lineage>
</organism>
<evidence type="ECO:0000259" key="3">
    <source>
        <dbReference type="Pfam" id="PF03016"/>
    </source>
</evidence>
<protein>
    <recommendedName>
        <fullName evidence="3">Exostosin GT47 domain-containing protein</fullName>
    </recommendedName>
</protein>
<dbReference type="KEGG" id="aaf:AURANDRAFT_71603"/>